<dbReference type="GO" id="GO:0009244">
    <property type="term" value="P:lipopolysaccharide core region biosynthetic process"/>
    <property type="evidence" value="ECO:0007669"/>
    <property type="project" value="InterPro"/>
</dbReference>
<evidence type="ECO:0000256" key="10">
    <source>
        <dbReference type="ARBA" id="ARBA00044041"/>
    </source>
</evidence>
<dbReference type="Gene3D" id="3.40.50.2000">
    <property type="entry name" value="Glycogen Phosphorylase B"/>
    <property type="match status" value="2"/>
</dbReference>
<keyword evidence="7" id="KW-0448">Lipopolysaccharide biosynthesis</keyword>
<dbReference type="Pfam" id="PF01075">
    <property type="entry name" value="Glyco_transf_9"/>
    <property type="match status" value="1"/>
</dbReference>
<evidence type="ECO:0000256" key="1">
    <source>
        <dbReference type="ARBA" id="ARBA00004515"/>
    </source>
</evidence>
<evidence type="ECO:0000256" key="5">
    <source>
        <dbReference type="ARBA" id="ARBA00022676"/>
    </source>
</evidence>
<evidence type="ECO:0000256" key="2">
    <source>
        <dbReference type="ARBA" id="ARBA00004713"/>
    </source>
</evidence>
<dbReference type="NCBIfam" id="TIGR02193">
    <property type="entry name" value="heptsyl_trn_I"/>
    <property type="match status" value="1"/>
</dbReference>
<dbReference type="EMBL" id="FN543108">
    <property type="protein sequence ID" value="CBA33803.1"/>
    <property type="molecule type" value="Genomic_DNA"/>
</dbReference>
<proteinExistence type="inferred from homology"/>
<dbReference type="GO" id="GO:0008713">
    <property type="term" value="F:ADP-heptose-lipopolysaccharide heptosyltransferase activity"/>
    <property type="evidence" value="ECO:0007669"/>
    <property type="project" value="TreeGrafter"/>
</dbReference>
<keyword evidence="3" id="KW-1003">Cell membrane</keyword>
<evidence type="ECO:0000256" key="7">
    <source>
        <dbReference type="ARBA" id="ARBA00022985"/>
    </source>
</evidence>
<dbReference type="InterPro" id="IPR002201">
    <property type="entry name" value="Glyco_trans_9"/>
</dbReference>
<dbReference type="CAZy" id="GT9">
    <property type="family name" value="Glycosyltransferase Family 9"/>
</dbReference>
<evidence type="ECO:0000256" key="14">
    <source>
        <dbReference type="SAM" id="MobiDB-lite"/>
    </source>
</evidence>
<evidence type="ECO:0000256" key="6">
    <source>
        <dbReference type="ARBA" id="ARBA00022679"/>
    </source>
</evidence>
<feature type="region of interest" description="Disordered" evidence="14">
    <location>
        <begin position="1"/>
        <end position="22"/>
    </location>
</feature>
<gene>
    <name evidence="15" type="ORF">Csp_B20870</name>
</gene>
<dbReference type="SUPFAM" id="SSF53756">
    <property type="entry name" value="UDP-Glycosyltransferase/glycogen phosphorylase"/>
    <property type="match status" value="1"/>
</dbReference>
<sequence length="385" mass="41285">MRRPHARSAGPHSDPADGMGATHPAPCRIGGGFALKAPQKILIVKLSSLGDVVHTMPAVQDLRAAFPRARIDWVVERGFAPLVARCEGVARVIPCDIRIWSKKPFAAATRAAWRSFRADLQQDAYDAVIDLQGLSKSALVAWLARTTPDGRRYAMANQTEGSGYEAPTRWVADTAIALEPHVHAVQRGRLLCAKALGYTPADALRFGLVGQSKALSAPLPKHLGHADNPFVPRRPLVALVHGTSRVDKEWPLEHWIALGRRLNDAGFGVALPHAGARELATSQAIAAGLDEAWVLPAVGLDVLTDTLAHCAGVVGVDSGVSHIAVALDLPHVQIYNFDTAWRTGPAALDARGKPARQCSVYAEPCPDVESVWKAWEALATPVLSR</sequence>
<comment type="catalytic activity">
    <reaction evidence="13">
        <text>an alpha-Kdo-(2-&gt;4)-alpha-Kdo-(2-&gt;6)-lipid A + ADP-L-glycero-beta-D-manno-heptose = an L-alpha-D-Hep-(1-&gt;5)-[alpha-Kdo-(2-&gt;4)]-alpha-Kdo-(2-&gt;6)-lipid A + ADP + H(+)</text>
        <dbReference type="Rhea" id="RHEA:74067"/>
        <dbReference type="ChEBI" id="CHEBI:15378"/>
        <dbReference type="ChEBI" id="CHEBI:61506"/>
        <dbReference type="ChEBI" id="CHEBI:176431"/>
        <dbReference type="ChEBI" id="CHEBI:193068"/>
        <dbReference type="ChEBI" id="CHEBI:456216"/>
        <dbReference type="EC" id="2.4.99.23"/>
    </reaction>
</comment>
<accession>C9YH37</accession>
<dbReference type="GO" id="GO:0005829">
    <property type="term" value="C:cytosol"/>
    <property type="evidence" value="ECO:0007669"/>
    <property type="project" value="TreeGrafter"/>
</dbReference>
<evidence type="ECO:0000256" key="9">
    <source>
        <dbReference type="ARBA" id="ARBA00043995"/>
    </source>
</evidence>
<reference evidence="15" key="1">
    <citation type="journal article" date="2010" name="Nature">
        <title>The Dynamic genome of Hydra.</title>
        <authorList>
            <person name="Chapman J.A."/>
            <person name="Kirkness E.F."/>
            <person name="Simakov O."/>
            <person name="Hampson S.E."/>
            <person name="Mitros T."/>
            <person name="Weinmaier T."/>
            <person name="Rattei T."/>
            <person name="Balasubramanian P.G."/>
            <person name="Borman J."/>
            <person name="Busam D."/>
            <person name="Disbennett K."/>
            <person name="Pfannkoch C."/>
            <person name="Sumin N."/>
            <person name="Sutton G."/>
            <person name="Viswanathan L."/>
            <person name="Walenz B."/>
            <person name="Goodstein D.M."/>
            <person name="Hellsten U."/>
            <person name="Kawashima T."/>
            <person name="Prochnik S.E."/>
            <person name="Putnam N.H."/>
            <person name="Shu S."/>
            <person name="Blumberg B."/>
            <person name="Dana C.E."/>
            <person name="Gee L."/>
            <person name="Kibler D.F."/>
            <person name="Law L."/>
            <person name="Lindgens D."/>
            <person name="Martinez D.E."/>
            <person name="Peng J."/>
            <person name="Wigge P.A."/>
            <person name="Bertulat B."/>
            <person name="Guder C."/>
            <person name="Nakamura Y."/>
            <person name="Ozbek S."/>
            <person name="Watanabe H."/>
            <person name="Khalturin K."/>
            <person name="Hemmrich G."/>
            <person name="Franke A."/>
            <person name="Augustin R."/>
            <person name="Fraune S."/>
            <person name="Hayakawa E."/>
            <person name="Hayakawa S."/>
            <person name="Hirose M."/>
            <person name="Hwang J."/>
            <person name="Ikeo K."/>
            <person name="Nishimiya-Fujisawa C."/>
            <person name="Ogura A."/>
            <person name="Takahashi T."/>
            <person name="Steinmetz P.R."/>
            <person name="Zhang X."/>
            <person name="Aufschnaiter R."/>
            <person name="Eder M.K."/>
            <person name="Gorny A.K."/>
            <person name="Salvenmoser W."/>
            <person name="Heimberg A.M."/>
            <person name="Wheeler B.M."/>
            <person name="Peterson K.J."/>
            <person name="Boettger A."/>
            <person name="Tischler P."/>
            <person name="Wolf A."/>
            <person name="Gojobori T."/>
            <person name="Remington K.A."/>
            <person name="Strausberg R.L."/>
            <person name="Venter J."/>
            <person name="Technau U."/>
            <person name="Hobmayer B."/>
            <person name="Bosch T.C."/>
            <person name="Holstein T.W."/>
            <person name="Fujisawa T."/>
            <person name="Bode H.R."/>
            <person name="David C.N."/>
            <person name="Rokhsar D.S."/>
            <person name="Steele R.E."/>
        </authorList>
    </citation>
    <scope>NUCLEOTIDE SEQUENCE</scope>
</reference>
<dbReference type="AlphaFoldDB" id="C9YH37"/>
<dbReference type="InterPro" id="IPR051199">
    <property type="entry name" value="LPS_LOS_Heptosyltrfase"/>
</dbReference>
<comment type="similarity">
    <text evidence="9">Belongs to the glycosyltransferase 9 family.</text>
</comment>
<comment type="subcellular location">
    <subcellularLocation>
        <location evidence="1">Cell inner membrane</location>
        <topology evidence="1">Peripheral membrane protein</topology>
        <orientation evidence="1">Cytoplasmic side</orientation>
    </subcellularLocation>
</comment>
<evidence type="ECO:0000256" key="11">
    <source>
        <dbReference type="ARBA" id="ARBA00044190"/>
    </source>
</evidence>
<dbReference type="CDD" id="cd03789">
    <property type="entry name" value="GT9_LPS_heptosyltransferase"/>
    <property type="match status" value="1"/>
</dbReference>
<keyword evidence="4" id="KW-0997">Cell inner membrane</keyword>
<evidence type="ECO:0000256" key="4">
    <source>
        <dbReference type="ARBA" id="ARBA00022519"/>
    </source>
</evidence>
<dbReference type="PANTHER" id="PTHR30160">
    <property type="entry name" value="TETRAACYLDISACCHARIDE 4'-KINASE-RELATED"/>
    <property type="match status" value="1"/>
</dbReference>
<comment type="pathway">
    <text evidence="2">Bacterial outer membrane biogenesis; LPS core biosynthesis.</text>
</comment>
<dbReference type="PANTHER" id="PTHR30160:SF19">
    <property type="entry name" value="LIPOPOLYSACCHARIDE HEPTOSYLTRANSFERASE 1"/>
    <property type="match status" value="1"/>
</dbReference>
<protein>
    <recommendedName>
        <fullName evidence="11">Lipopolysaccharide heptosyltransferase 1</fullName>
        <ecNumber evidence="10">2.4.99.23</ecNumber>
    </recommendedName>
    <alternativeName>
        <fullName evidence="12">ADP-heptose:lipopolysaccharide heptosyltransferase I</fullName>
    </alternativeName>
</protein>
<evidence type="ECO:0000313" key="15">
    <source>
        <dbReference type="EMBL" id="CBA33803.1"/>
    </source>
</evidence>
<keyword evidence="6" id="KW-0808">Transferase</keyword>
<keyword evidence="8" id="KW-0472">Membrane</keyword>
<dbReference type="EC" id="2.4.99.23" evidence="10"/>
<evidence type="ECO:0000256" key="13">
    <source>
        <dbReference type="ARBA" id="ARBA00049201"/>
    </source>
</evidence>
<evidence type="ECO:0000256" key="8">
    <source>
        <dbReference type="ARBA" id="ARBA00023136"/>
    </source>
</evidence>
<organism evidence="15">
    <name type="scientific">Curvibacter symbiont subsp. Hydra magnipapillata</name>
    <dbReference type="NCBI Taxonomy" id="667019"/>
    <lineage>
        <taxon>Bacteria</taxon>
        <taxon>Pseudomonadati</taxon>
        <taxon>Pseudomonadota</taxon>
        <taxon>Betaproteobacteria</taxon>
        <taxon>Burkholderiales</taxon>
        <taxon>Comamonadaceae</taxon>
        <taxon>Curvibacter</taxon>
    </lineage>
</organism>
<evidence type="ECO:0000256" key="12">
    <source>
        <dbReference type="ARBA" id="ARBA00044330"/>
    </source>
</evidence>
<name>C9YH37_CURXX</name>
<dbReference type="GO" id="GO:0005886">
    <property type="term" value="C:plasma membrane"/>
    <property type="evidence" value="ECO:0007669"/>
    <property type="project" value="UniProtKB-SubCell"/>
</dbReference>
<keyword evidence="5" id="KW-0328">Glycosyltransferase</keyword>
<evidence type="ECO:0000256" key="3">
    <source>
        <dbReference type="ARBA" id="ARBA00022475"/>
    </source>
</evidence>
<dbReference type="InterPro" id="IPR011908">
    <property type="entry name" value="LipoPS_heptosylTferase-I"/>
</dbReference>